<dbReference type="Pfam" id="PF23150">
    <property type="entry name" value="CFAP61_dimer"/>
    <property type="match status" value="1"/>
</dbReference>
<dbReference type="GeneID" id="117571257"/>
<keyword evidence="3" id="KW-0969">Cilium</keyword>
<proteinExistence type="predicted"/>
<dbReference type="InterPro" id="IPR056299">
    <property type="entry name" value="CFAP61_dimer"/>
</dbReference>
<feature type="domain" description="CFAP61 dimerisation" evidence="1">
    <location>
        <begin position="805"/>
        <end position="917"/>
    </location>
</feature>
<dbReference type="Proteomes" id="UP000515160">
    <property type="component" value="Chromosome 3"/>
</dbReference>
<dbReference type="SUPFAM" id="SSF51905">
    <property type="entry name" value="FAD/NAD(P)-binding domain"/>
    <property type="match status" value="1"/>
</dbReference>
<evidence type="ECO:0000313" key="2">
    <source>
        <dbReference type="Proteomes" id="UP000515160"/>
    </source>
</evidence>
<keyword evidence="2" id="KW-1185">Reference proteome</keyword>
<dbReference type="PANTHER" id="PTHR21178">
    <property type="entry name" value="CILIA- AND FLAGELLA-ASSOCIATED PROTEIN 61"/>
    <property type="match status" value="1"/>
</dbReference>
<reference evidence="3" key="1">
    <citation type="submission" date="2025-08" db="UniProtKB">
        <authorList>
            <consortium name="RefSeq"/>
        </authorList>
    </citation>
    <scope>IDENTIFICATION</scope>
    <source>
        <strain evidence="3">15112-1751.03</strain>
        <tissue evidence="3">Whole Adult</tissue>
    </source>
</reference>
<dbReference type="RefSeq" id="XP_051860126.1">
    <property type="nucleotide sequence ID" value="XM_052004166.1"/>
</dbReference>
<dbReference type="InterPro" id="IPR036188">
    <property type="entry name" value="FAD/NAD-bd_sf"/>
</dbReference>
<dbReference type="PANTHER" id="PTHR21178:SF8">
    <property type="entry name" value="CILIA- AND FLAGELLA-ASSOCIATED PROTEIN 61"/>
    <property type="match status" value="1"/>
</dbReference>
<keyword evidence="3" id="KW-0966">Cell projection</keyword>
<gene>
    <name evidence="3" type="primary">LOC117571257</name>
</gene>
<keyword evidence="3" id="KW-0282">Flagellum</keyword>
<evidence type="ECO:0000313" key="3">
    <source>
        <dbReference type="RefSeq" id="XP_051860126.1"/>
    </source>
</evidence>
<sequence length="990" mass="116201">MALRSSTSVEPKPEATLFTADAMDDLESSTIIGGVPRNDSGTSVASASMFKVSSIHGQIVYSNNSETLNKFCLAEAIYLKFMYIFEKIMTIKYYISQHKKTINLCYNKENLQKNEDGVQKASNVFAVKFICAHKDFPLERLFNFLCAMFSVFPDRDYCIMAIPTSTKPLRSHLEALKYFMPVAQRPSEMSNLDEVYITHRSTIFGEISLYRLEREDVETVQRLAMDLKIDFESKSISYSSSFSYSSKVNTHVHTDNEVRVIEQIMEDVLENPHSEFDVFTIRCGNSSKPAHDNTPIGFVIVRRFLYHRDLLLHYHLPKDDHHLDHERAEIITLKLHPLFNNSCDLIFRSLAGRTNYFDYYFFCGRKANIFSNDLKTLMMLVEPRPRKKNVFNTLPSIIKSPKTIVGLPSYNYFNDHLTVFRHKLNPSKFFGNSNRLVIIGFSSECRAFLRQLLFVWNSKNHKNSKTYTCLPRLQVTVIAEPGIVEAEYECTFICPECANSRSKSCFMYYENSSCYVRDVIARMDLRYWVQFITGHVNYIDREKKLVRINKACDVVYDTLMLMNSVNFNLKDTLPFDEQERRPYNFIQLNHRLDRFIMFYKVRVLLEELKRSYRIVIFGSNLSTYEFIDFLLTHGVDPTHVILVQPREVTPSEEEQKYKNPMDDTNIGYVLDDMLSDIDLTIYRDFTFSHWVQHAASNFILEVVFTDCYKNALRLDCDIFVSFRVGYMDPIVKKCLIDSDIQLRNNKILVNKKFQTNDPDIYAVGNFIQFNEPVNHQYRFTSEMETAQKLMHIMGLRESEKPYEEKYMYPAFFRATLPMDYYITKVTMPCRYLSSCVVNCMNCSLTTYYHNTFCRIGLSQKMIVDEIVVVTKRSSSLDYLEHFCGKHESMLNNLKAHHKNGDIKCFLKFLQEPWTELLMHEDFEDLQQQNRKILMPMIKNLQNLKDSPEQHLHDVNKHFLEQNLLDFVRENRKDFKHEFALPEDYVEENFG</sequence>
<dbReference type="Gene3D" id="3.50.50.60">
    <property type="entry name" value="FAD/NAD(P)-binding domain"/>
    <property type="match status" value="2"/>
</dbReference>
<organism evidence="2 3">
    <name type="scientific">Drosophila albomicans</name>
    <name type="common">Fruit fly</name>
    <dbReference type="NCBI Taxonomy" id="7291"/>
    <lineage>
        <taxon>Eukaryota</taxon>
        <taxon>Metazoa</taxon>
        <taxon>Ecdysozoa</taxon>
        <taxon>Arthropoda</taxon>
        <taxon>Hexapoda</taxon>
        <taxon>Insecta</taxon>
        <taxon>Pterygota</taxon>
        <taxon>Neoptera</taxon>
        <taxon>Endopterygota</taxon>
        <taxon>Diptera</taxon>
        <taxon>Brachycera</taxon>
        <taxon>Muscomorpha</taxon>
        <taxon>Ephydroidea</taxon>
        <taxon>Drosophilidae</taxon>
        <taxon>Drosophila</taxon>
    </lineage>
</organism>
<dbReference type="OrthoDB" id="382863at2759"/>
<accession>A0A9C6W5J5</accession>
<evidence type="ECO:0000259" key="1">
    <source>
        <dbReference type="Pfam" id="PF23150"/>
    </source>
</evidence>
<dbReference type="AlphaFoldDB" id="A0A9C6W5J5"/>
<dbReference type="InterPro" id="IPR038884">
    <property type="entry name" value="CFAP61"/>
</dbReference>
<name>A0A9C6W5J5_DROAB</name>
<protein>
    <submittedName>
        <fullName evidence="3">Cilia- and flagella-associated protein 61 isoform X2</fullName>
    </submittedName>
</protein>